<dbReference type="Gene3D" id="3.40.630.30">
    <property type="match status" value="1"/>
</dbReference>
<sequence length="175" mass="18700">MTIPAWHEEPIAKHHDRKAFDCGDAAMNEFLHRYARQSHDAGGAKTFLAINNADNTMVLGFYSLAPGALAYADTPEMLRHGLARHDVPGFRLARLATQFQLQGKGLGGQLLAAAGRRCLRAAANVGGVILIIDAKNDHAANWCAAYGAVLLANTPLTLVMSLVTIATGLKATGRR</sequence>
<dbReference type="EMBL" id="CZQA01000013">
    <property type="protein sequence ID" value="CUS39161.1"/>
    <property type="molecule type" value="Genomic_DNA"/>
</dbReference>
<accession>A0A0S4LQC0</accession>
<gene>
    <name evidence="4" type="ORF">COMA1_70066</name>
</gene>
<organism evidence="4 5">
    <name type="scientific">Candidatus Nitrospira nitrosa</name>
    <dbReference type="NCBI Taxonomy" id="1742972"/>
    <lineage>
        <taxon>Bacteria</taxon>
        <taxon>Pseudomonadati</taxon>
        <taxon>Nitrospirota</taxon>
        <taxon>Nitrospiria</taxon>
        <taxon>Nitrospirales</taxon>
        <taxon>Nitrospiraceae</taxon>
        <taxon>Nitrospira</taxon>
    </lineage>
</organism>
<dbReference type="PANTHER" id="PTHR36449:SF1">
    <property type="entry name" value="ACETYLTRANSFERASE"/>
    <property type="match status" value="1"/>
</dbReference>
<dbReference type="Proteomes" id="UP000199032">
    <property type="component" value="Unassembled WGS sequence"/>
</dbReference>
<reference evidence="4 5" key="1">
    <citation type="submission" date="2015-10" db="EMBL/GenBank/DDBJ databases">
        <authorList>
            <person name="Gilbert D.G."/>
        </authorList>
    </citation>
    <scope>NUCLEOTIDE SEQUENCE [LARGE SCALE GENOMIC DNA]</scope>
    <source>
        <strain evidence="4">COMA1</strain>
    </source>
</reference>
<name>A0A0S4LQC0_9BACT</name>
<protein>
    <submittedName>
        <fullName evidence="4">Putative acetyltransferase</fullName>
    </submittedName>
</protein>
<keyword evidence="1" id="KW-1277">Toxin-antitoxin system</keyword>
<dbReference type="OrthoDB" id="9793394at2"/>
<dbReference type="AlphaFoldDB" id="A0A0S4LQC0"/>
<dbReference type="STRING" id="1742972.COMA1_70066"/>
<evidence type="ECO:0000256" key="1">
    <source>
        <dbReference type="ARBA" id="ARBA00022649"/>
    </source>
</evidence>
<evidence type="ECO:0000313" key="5">
    <source>
        <dbReference type="Proteomes" id="UP000199032"/>
    </source>
</evidence>
<dbReference type="SUPFAM" id="SSF55729">
    <property type="entry name" value="Acyl-CoA N-acyltransferases (Nat)"/>
    <property type="match status" value="1"/>
</dbReference>
<dbReference type="GO" id="GO:0016746">
    <property type="term" value="F:acyltransferase activity"/>
    <property type="evidence" value="ECO:0007669"/>
    <property type="project" value="UniProtKB-KW"/>
</dbReference>
<evidence type="ECO:0000256" key="2">
    <source>
        <dbReference type="ARBA" id="ARBA00022679"/>
    </source>
</evidence>
<dbReference type="RefSeq" id="WP_090751104.1">
    <property type="nucleotide sequence ID" value="NZ_CZQA01000013.1"/>
</dbReference>
<dbReference type="PANTHER" id="PTHR36449">
    <property type="entry name" value="ACETYLTRANSFERASE-RELATED"/>
    <property type="match status" value="1"/>
</dbReference>
<keyword evidence="5" id="KW-1185">Reference proteome</keyword>
<dbReference type="InterPro" id="IPR016181">
    <property type="entry name" value="Acyl_CoA_acyltransferase"/>
</dbReference>
<proteinExistence type="predicted"/>
<keyword evidence="3" id="KW-0012">Acyltransferase</keyword>
<evidence type="ECO:0000256" key="3">
    <source>
        <dbReference type="ARBA" id="ARBA00023315"/>
    </source>
</evidence>
<keyword evidence="2 4" id="KW-0808">Transferase</keyword>
<evidence type="ECO:0000313" key="4">
    <source>
        <dbReference type="EMBL" id="CUS39161.1"/>
    </source>
</evidence>